<dbReference type="InterPro" id="IPR011250">
    <property type="entry name" value="OMP/PagP_B-barrel"/>
</dbReference>
<reference evidence="2 3" key="1">
    <citation type="submission" date="2012-06" db="EMBL/GenBank/DDBJ databases">
        <title>Finished chromosome of genome of Microcoleus sp. PCC 7113.</title>
        <authorList>
            <consortium name="US DOE Joint Genome Institute"/>
            <person name="Gugger M."/>
            <person name="Coursin T."/>
            <person name="Rippka R."/>
            <person name="Tandeau De Marsac N."/>
            <person name="Huntemann M."/>
            <person name="Wei C.-L."/>
            <person name="Han J."/>
            <person name="Detter J.C."/>
            <person name="Han C."/>
            <person name="Tapia R."/>
            <person name="Chen A."/>
            <person name="Kyrpides N."/>
            <person name="Mavromatis K."/>
            <person name="Markowitz V."/>
            <person name="Szeto E."/>
            <person name="Ivanova N."/>
            <person name="Pagani I."/>
            <person name="Pati A."/>
            <person name="Goodwin L."/>
            <person name="Nordberg H.P."/>
            <person name="Cantor M.N."/>
            <person name="Hua S.X."/>
            <person name="Woyke T."/>
            <person name="Kerfeld C.A."/>
        </authorList>
    </citation>
    <scope>NUCLEOTIDE SEQUENCE [LARGE SCALE GENOMIC DNA]</scope>
    <source>
        <strain evidence="2 3">PCC 7113</strain>
    </source>
</reference>
<dbReference type="SUPFAM" id="SSF56925">
    <property type="entry name" value="OMPA-like"/>
    <property type="match status" value="1"/>
</dbReference>
<protein>
    <submittedName>
        <fullName evidence="2">Uncharacterized protein</fullName>
    </submittedName>
</protein>
<dbReference type="HOGENOM" id="CLU_540594_0_0_3"/>
<dbReference type="AlphaFoldDB" id="K9WDG2"/>
<feature type="compositionally biased region" description="Low complexity" evidence="1">
    <location>
        <begin position="180"/>
        <end position="196"/>
    </location>
</feature>
<feature type="compositionally biased region" description="Polar residues" evidence="1">
    <location>
        <begin position="145"/>
        <end position="173"/>
    </location>
</feature>
<dbReference type="KEGG" id="mic:Mic7113_2461"/>
<name>K9WDG2_9CYAN</name>
<dbReference type="Proteomes" id="UP000010471">
    <property type="component" value="Chromosome"/>
</dbReference>
<dbReference type="STRING" id="1173027.Mic7113_2461"/>
<evidence type="ECO:0000313" key="3">
    <source>
        <dbReference type="Proteomes" id="UP000010471"/>
    </source>
</evidence>
<feature type="compositionally biased region" description="Polar residues" evidence="1">
    <location>
        <begin position="235"/>
        <end position="249"/>
    </location>
</feature>
<feature type="compositionally biased region" description="Gly residues" evidence="1">
    <location>
        <begin position="110"/>
        <end position="130"/>
    </location>
</feature>
<feature type="region of interest" description="Disordered" evidence="1">
    <location>
        <begin position="104"/>
        <end position="196"/>
    </location>
</feature>
<accession>K9WDG2</accession>
<feature type="region of interest" description="Disordered" evidence="1">
    <location>
        <begin position="232"/>
        <end position="254"/>
    </location>
</feature>
<keyword evidence="3" id="KW-1185">Reference proteome</keyword>
<dbReference type="EMBL" id="CP003630">
    <property type="protein sequence ID" value="AFZ18263.1"/>
    <property type="molecule type" value="Genomic_DNA"/>
</dbReference>
<evidence type="ECO:0000313" key="2">
    <source>
        <dbReference type="EMBL" id="AFZ18263.1"/>
    </source>
</evidence>
<sequence length="504" mass="54325">MSRQVSRQHRAGKLQPQHDGFFPPKSQKTRLEILGSLVFWVGLTLTKPAWSISPVGTAALSVSNTNPKEPIGFTAPSQDADAIPAHPEVLPPDVTEDTLKEWAQPLLGKRGSGGAGELRSGGAGERGSGGAEELRSEEREKKSATFDSNLVSASPQVSTSEPEGEKSSTQAQDGEQALTPGLSPVDSSPSLPVTPSCSLTQELKLTPEQKLLCNSTPSLVADAENAPNVEVEVQPSPNENSSESQQPGSSEDPELGKLRLRELPAPPPPSKPAVYLLGGVGYFRSNNILSGIDPIDDGVFRAGLTLLATPSLGPDTTLLAAVGGNINRYGELSVYDYDELNFNLGLRQKIGSRSYGEVGWSNRQLFSQNSGDRFLNDHSLYLELGRRDVLAKQLTLDTFYQLRVSLANPSDRSGVSNYVGASLGYTPIPPLEVALDYQFAFADFTQQERQDQYHQLLARMSYTLTPNSRAYLYAGSSFGDSSRPDIDFDGFVFGAGVNFNLTLF</sequence>
<evidence type="ECO:0000256" key="1">
    <source>
        <dbReference type="SAM" id="MobiDB-lite"/>
    </source>
</evidence>
<organism evidence="2 3">
    <name type="scientific">Allocoleopsis franciscana PCC 7113</name>
    <dbReference type="NCBI Taxonomy" id="1173027"/>
    <lineage>
        <taxon>Bacteria</taxon>
        <taxon>Bacillati</taxon>
        <taxon>Cyanobacteriota</taxon>
        <taxon>Cyanophyceae</taxon>
        <taxon>Coleofasciculales</taxon>
        <taxon>Coleofasciculaceae</taxon>
        <taxon>Allocoleopsis</taxon>
        <taxon>Allocoleopsis franciscana</taxon>
    </lineage>
</organism>
<gene>
    <name evidence="2" type="ORF">Mic7113_2461</name>
</gene>
<feature type="region of interest" description="Disordered" evidence="1">
    <location>
        <begin position="1"/>
        <end position="25"/>
    </location>
</feature>
<feature type="compositionally biased region" description="Basic and acidic residues" evidence="1">
    <location>
        <begin position="132"/>
        <end position="144"/>
    </location>
</feature>
<dbReference type="RefSeq" id="WP_015182412.1">
    <property type="nucleotide sequence ID" value="NC_019738.1"/>
</dbReference>
<feature type="region of interest" description="Disordered" evidence="1">
    <location>
        <begin position="70"/>
        <end position="92"/>
    </location>
</feature>
<dbReference type="eggNOG" id="ENOG502ZCA4">
    <property type="taxonomic scope" value="Bacteria"/>
</dbReference>
<feature type="compositionally biased region" description="Basic residues" evidence="1">
    <location>
        <begin position="1"/>
        <end position="12"/>
    </location>
</feature>
<proteinExistence type="predicted"/>